<evidence type="ECO:0000313" key="3">
    <source>
        <dbReference type="EMBL" id="QPH92445.1"/>
    </source>
</evidence>
<dbReference type="RefSeq" id="WP_107714599.1">
    <property type="nucleotide sequence ID" value="NZ_CP049266.1"/>
</dbReference>
<sequence length="183" mass="20485">MTISYELKFFDYWHVSSGLSGGAALDSYVVKDSFGLPYVPGKTIKGLVREMAELFWSKEDIDRCFGSRGNENKQDDNNDTTQAQCYFSSAVLDKKTADEIVANNLSHNLFDVISSTMVDKNGIAVDKSLRDIEVVLPIGLKGTIENVDEKFAKELERSLKMIKRMGLNRNRGLGRCEFVVKGL</sequence>
<dbReference type="AlphaFoldDB" id="A0A7S9RIQ1"/>
<dbReference type="PANTHER" id="PTHR35579">
    <property type="entry name" value="CRISPR SYSTEM CMS ENDORIBONUCLEASE CSM3"/>
    <property type="match status" value="1"/>
</dbReference>
<dbReference type="InterPro" id="IPR052216">
    <property type="entry name" value="CRISPR_Csm3_endoribonuclease"/>
</dbReference>
<dbReference type="InterPro" id="IPR005537">
    <property type="entry name" value="RAMP_III_fam"/>
</dbReference>
<accession>A0A7S9RIQ1</accession>
<feature type="domain" description="CRISPR type III-associated protein" evidence="2">
    <location>
        <begin position="12"/>
        <end position="177"/>
    </location>
</feature>
<name>A0A7S9RIQ1_9BACT</name>
<reference evidence="3 4" key="1">
    <citation type="journal article" date="2018" name="Emerg. Microbes Infect.">
        <title>Genomic analysis of oral Campylobacter concisus strains identified a potential bacterial molecular marker associated with active Crohn's disease.</title>
        <authorList>
            <person name="Liu F."/>
            <person name="Ma R."/>
            <person name="Tay C.Y.A."/>
            <person name="Octavia S."/>
            <person name="Lan R."/>
            <person name="Chung H.K.L."/>
            <person name="Riordan S.M."/>
            <person name="Grimm M.C."/>
            <person name="Leong R.W."/>
            <person name="Tanaka M.M."/>
            <person name="Connor S."/>
            <person name="Zhang L."/>
        </authorList>
    </citation>
    <scope>NUCLEOTIDE SEQUENCE [LARGE SCALE GENOMIC DNA]</scope>
    <source>
        <strain evidence="3 4">P1CDO3</strain>
    </source>
</reference>
<evidence type="ECO:0000259" key="2">
    <source>
        <dbReference type="Pfam" id="PF03787"/>
    </source>
</evidence>
<dbReference type="Proteomes" id="UP000594404">
    <property type="component" value="Chromosome"/>
</dbReference>
<evidence type="ECO:0000313" key="4">
    <source>
        <dbReference type="Proteomes" id="UP000594404"/>
    </source>
</evidence>
<evidence type="ECO:0000256" key="1">
    <source>
        <dbReference type="ARBA" id="ARBA00023118"/>
    </source>
</evidence>
<dbReference type="Pfam" id="PF03787">
    <property type="entry name" value="RAMPs"/>
    <property type="match status" value="1"/>
</dbReference>
<organism evidence="3 4">
    <name type="scientific">Campylobacter concisus</name>
    <dbReference type="NCBI Taxonomy" id="199"/>
    <lineage>
        <taxon>Bacteria</taxon>
        <taxon>Pseudomonadati</taxon>
        <taxon>Campylobacterota</taxon>
        <taxon>Epsilonproteobacteria</taxon>
        <taxon>Campylobacterales</taxon>
        <taxon>Campylobacteraceae</taxon>
        <taxon>Campylobacter</taxon>
    </lineage>
</organism>
<proteinExistence type="predicted"/>
<dbReference type="PANTHER" id="PTHR35579:SF3">
    <property type="entry name" value="CRISPR SYSTEM CMS ENDORIBONUCLEASE CSM3"/>
    <property type="match status" value="1"/>
</dbReference>
<keyword evidence="1" id="KW-0051">Antiviral defense</keyword>
<gene>
    <name evidence="3" type="ORF">CVT01_07990</name>
</gene>
<dbReference type="EMBL" id="CP049266">
    <property type="protein sequence ID" value="QPH92445.1"/>
    <property type="molecule type" value="Genomic_DNA"/>
</dbReference>
<dbReference type="GO" id="GO:0051607">
    <property type="term" value="P:defense response to virus"/>
    <property type="evidence" value="ECO:0007669"/>
    <property type="project" value="UniProtKB-KW"/>
</dbReference>
<dbReference type="CDD" id="cd09726">
    <property type="entry name" value="RAMP_I_III"/>
    <property type="match status" value="1"/>
</dbReference>
<protein>
    <submittedName>
        <fullName evidence="3">CRISPR-associated protein</fullName>
    </submittedName>
</protein>